<feature type="domain" description="Carrier" evidence="4">
    <location>
        <begin position="3076"/>
        <end position="3153"/>
    </location>
</feature>
<dbReference type="InterPro" id="IPR001242">
    <property type="entry name" value="Condensation_dom"/>
</dbReference>
<dbReference type="GO" id="GO:0031177">
    <property type="term" value="F:phosphopantetheine binding"/>
    <property type="evidence" value="ECO:0007669"/>
    <property type="project" value="InterPro"/>
</dbReference>
<dbReference type="Pfam" id="PF00550">
    <property type="entry name" value="PP-binding"/>
    <property type="match status" value="3"/>
</dbReference>
<dbReference type="PROSITE" id="PS00455">
    <property type="entry name" value="AMP_BINDING"/>
    <property type="match status" value="3"/>
</dbReference>
<dbReference type="FunFam" id="3.40.50.12780:FF:000012">
    <property type="entry name" value="Non-ribosomal peptide synthetase"/>
    <property type="match status" value="3"/>
</dbReference>
<dbReference type="InterPro" id="IPR010071">
    <property type="entry name" value="AA_adenyl_dom"/>
</dbReference>
<dbReference type="InterPro" id="IPR045851">
    <property type="entry name" value="AMP-bd_C_sf"/>
</dbReference>
<dbReference type="InterPro" id="IPR000873">
    <property type="entry name" value="AMP-dep_synth/lig_dom"/>
</dbReference>
<dbReference type="PROSITE" id="PS00012">
    <property type="entry name" value="PHOSPHOPANTETHEINE"/>
    <property type="match status" value="1"/>
</dbReference>
<proteinExistence type="predicted"/>
<accession>A0A9N8J3E7</accession>
<dbReference type="SUPFAM" id="SSF56801">
    <property type="entry name" value="Acetyl-CoA synthetase-like"/>
    <property type="match status" value="3"/>
</dbReference>
<dbReference type="Pfam" id="PF00501">
    <property type="entry name" value="AMP-binding"/>
    <property type="match status" value="3"/>
</dbReference>
<dbReference type="Gene3D" id="3.30.559.10">
    <property type="entry name" value="Chloramphenicol acetyltransferase-like domain"/>
    <property type="match status" value="3"/>
</dbReference>
<dbReference type="InterPro" id="IPR009081">
    <property type="entry name" value="PP-bd_ACP"/>
</dbReference>
<dbReference type="RefSeq" id="WP_180859391.1">
    <property type="nucleotide sequence ID" value="NZ_CAIJDE010000049.1"/>
</dbReference>
<dbReference type="GO" id="GO:0043041">
    <property type="term" value="P:amino acid activation for nonribosomal peptide biosynthetic process"/>
    <property type="evidence" value="ECO:0007669"/>
    <property type="project" value="TreeGrafter"/>
</dbReference>
<comment type="caution">
    <text evidence="5">The sequence shown here is derived from an EMBL/GenBank/DDBJ whole genome shotgun (WGS) entry which is preliminary data.</text>
</comment>
<dbReference type="PANTHER" id="PTHR45527">
    <property type="entry name" value="NONRIBOSOMAL PEPTIDE SYNTHETASE"/>
    <property type="match status" value="1"/>
</dbReference>
<dbReference type="Proteomes" id="UP000533639">
    <property type="component" value="Unassembled WGS sequence"/>
</dbReference>
<dbReference type="InterPro" id="IPR020845">
    <property type="entry name" value="AMP-binding_CS"/>
</dbReference>
<dbReference type="InterPro" id="IPR041464">
    <property type="entry name" value="TubC_N"/>
</dbReference>
<comment type="cofactor">
    <cofactor evidence="1">
        <name>pantetheine 4'-phosphate</name>
        <dbReference type="ChEBI" id="CHEBI:47942"/>
    </cofactor>
</comment>
<dbReference type="Pfam" id="PF18563">
    <property type="entry name" value="TubC_N"/>
    <property type="match status" value="1"/>
</dbReference>
<reference evidence="5 6" key="1">
    <citation type="submission" date="2020-06" db="EMBL/GenBank/DDBJ databases">
        <authorList>
            <person name="Criscuolo A."/>
        </authorList>
    </citation>
    <scope>NUCLEOTIDE SEQUENCE [LARGE SCALE GENOMIC DNA]</scope>
    <source>
        <strain evidence="5">PXU-55</strain>
    </source>
</reference>
<dbReference type="GO" id="GO:0005829">
    <property type="term" value="C:cytosol"/>
    <property type="evidence" value="ECO:0007669"/>
    <property type="project" value="TreeGrafter"/>
</dbReference>
<dbReference type="SUPFAM" id="SSF47336">
    <property type="entry name" value="ACP-like"/>
    <property type="match status" value="3"/>
</dbReference>
<dbReference type="Gene3D" id="3.40.50.980">
    <property type="match status" value="6"/>
</dbReference>
<evidence type="ECO:0000256" key="1">
    <source>
        <dbReference type="ARBA" id="ARBA00001957"/>
    </source>
</evidence>
<dbReference type="SMART" id="SM00823">
    <property type="entry name" value="PKS_PP"/>
    <property type="match status" value="3"/>
</dbReference>
<dbReference type="Gene3D" id="3.30.559.30">
    <property type="entry name" value="Nonribosomal peptide synthetase, condensation domain"/>
    <property type="match status" value="3"/>
</dbReference>
<feature type="domain" description="Carrier" evidence="4">
    <location>
        <begin position="2046"/>
        <end position="2123"/>
    </location>
</feature>
<dbReference type="GO" id="GO:0003824">
    <property type="term" value="F:catalytic activity"/>
    <property type="evidence" value="ECO:0007669"/>
    <property type="project" value="InterPro"/>
</dbReference>
<dbReference type="InterPro" id="IPR006162">
    <property type="entry name" value="Ppantetheine_attach_site"/>
</dbReference>
<gene>
    <name evidence="5" type="primary">tycC_2</name>
    <name evidence="5" type="ORF">FLAPXU55_03219</name>
</gene>
<feature type="domain" description="Carrier" evidence="4">
    <location>
        <begin position="1013"/>
        <end position="1090"/>
    </location>
</feature>
<dbReference type="GO" id="GO:0044550">
    <property type="term" value="P:secondary metabolite biosynthetic process"/>
    <property type="evidence" value="ECO:0007669"/>
    <property type="project" value="TreeGrafter"/>
</dbReference>
<name>A0A9N8J3E7_9FLAO</name>
<organism evidence="5 6">
    <name type="scientific">Flavobacterium panici</name>
    <dbReference type="NCBI Taxonomy" id="2654843"/>
    <lineage>
        <taxon>Bacteria</taxon>
        <taxon>Pseudomonadati</taxon>
        <taxon>Bacteroidota</taxon>
        <taxon>Flavobacteriia</taxon>
        <taxon>Flavobacteriales</taxon>
        <taxon>Flavobacteriaceae</taxon>
        <taxon>Flavobacterium</taxon>
    </lineage>
</organism>
<dbReference type="FunFam" id="3.40.50.980:FF:000001">
    <property type="entry name" value="Non-ribosomal peptide synthetase"/>
    <property type="match status" value="3"/>
</dbReference>
<keyword evidence="6" id="KW-1185">Reference proteome</keyword>
<evidence type="ECO:0000256" key="2">
    <source>
        <dbReference type="ARBA" id="ARBA00022450"/>
    </source>
</evidence>
<dbReference type="Gene3D" id="1.10.1200.10">
    <property type="entry name" value="ACP-like"/>
    <property type="match status" value="3"/>
</dbReference>
<dbReference type="EMBL" id="CAIJDE010000049">
    <property type="protein sequence ID" value="CAC9975505.1"/>
    <property type="molecule type" value="Genomic_DNA"/>
</dbReference>
<dbReference type="InterPro" id="IPR020806">
    <property type="entry name" value="PKS_PP-bd"/>
</dbReference>
<dbReference type="Gene3D" id="3.30.300.30">
    <property type="match status" value="3"/>
</dbReference>
<dbReference type="FunFam" id="2.30.38.10:FF:000001">
    <property type="entry name" value="Non-ribosomal peptide synthetase PvdI"/>
    <property type="match status" value="3"/>
</dbReference>
<sequence>MTTDEYITYLRSLNIIVTSQENKIAVEDPNDALTSEIIEELKVRKTDILEFFNLIKSKKELFIGISKAPESAYYPLSSAQKRMYFLYEFDKKSTAYNVPVFFRIGRPLDISRLETAFAKLVSRHQSLRTVFEIVDGVPVQRILNDNFFKMEHYSGNVSEIDDCINTFVRPFNLSAEFPIRISLMEVAGEDYLLMLDMHHIVNDGVSHDILMREFWALYKGLQLDELRIQYTDYAVWQQSDSHQSLVLAHKSYWLDLYSKEISALDLPLDYPRPLYKGGQGNSHSLHLNKQQSARLRSLAASSGVTVYTLFLAVYNVLLSKVCNQDDIIVGTPTAGRHHADLEGIVGMFVNTLALRNNVDSGISFKDFLASVHESTLSAFDHQLYQYEELVDALELPRDASRSPLFDVFFSYQNQVDDSGFNDPELKISYHEVSYDIAKFDLSLAVLDAEEIILNFGYRTDLFTALSLARFSSYLHRIIEEVLENENQLIRDITILSEAEKSQLLVDFNDTFADYDLKQTVLDMFISQCAETPDSDAVVFGEERLSYRDLDERSDLWASHLIDSDVAAGSIVGLIMTRSSEMITAILAVMKAGAAYVPINPIQPVSRTAHMLEECGSVFVISNLEKQPNELLGYTYLSVKDLDSEQIIRSLEKKKLPKVNSQSLAYVIYTSGSTGNPKGVMVHHESVTNLINYEREFFSIESSDRILQFSPYYFDPSVEQIWLSLTTGAALVLVDEATLLESSILNSYLIEKGITHFHSTPSFLEKVDFEGVSTLRRVISGGEICKLQLAEKISNKYSFYNKYGPTETTVTFTIHKIVKENIQSKVSIGRPVANAQAYILDGQMNLLPIGVKGELYIGGKGLSKGYLNRLDLTQERFVENPFGTGLLYKTGDLARWFADGTIDYLGRNDNQIKLRGYRIELGEIESQLEAIDTVNQVLVIAHGSDDNKQLIAYLSGSEQLESAKIKSILSSKLPDYMIPSAFIWLDSFPVTANGKVDKRTLPNPDFTAGEVYVAAENEDQEKLVMIWSDVLGIVADKISIHSDFFNLGGHSLMAITLSNKINKVFSVNISLRDLFEHRTISELSIYILSAEKVSFISIPQAQQEDYYPLSSAQKRMYFLYEFDKESTAYNMPGFFRIGRPLDVSRLETAFAKLVSRHQSLRTVFEIVDGIPVQRILNENSFKMGHYSGNVSEIDGYINAFIRPFNLSAEFPIRISLMEVTGEDYLLMFDMHHIINDGVSHEILMREFWALYKGLQLDALRIQYTDYAVWQQSDSHQSLVSTHKSYWLDLYSKEINALDLPLDYPRPLYKGGQGSSHSLHLDKEKTAKLRSLAASSGVTVYTLFLAVYNVLLSKLCNQDDIIVGTPTAGRHHADLEGIVGMFVNTLALRNNVDSGISFKDFLASVHESTLSAFDHQLYQYEELVDALDLPRDASRSPLFDVLFTYNKQVDDSGFSDPELKISYHEVSYNIAKFDLSLAILDAEEISLDFGYRTDLFTASSLARFSSYLHKIIEEILENENQLISDITILSEAETSQQLVEFNDTFADYDLQQTVLDMFISQCAETPDSDAVVFGEERLSYRDLDERSDLWASHLIDSGVAAGSIVGLIMTRSSEMITAILAVMKAEAAYVPINPTQPVSRTAHMLEECGCVFVISNLEKQSDELDGYTYLSVENLDSEQIIRSLEKKTLPKVNSQSLAYVIYTSGSTGNPKGVMVEHESVTNLINHEREFLAIEASDKILQFSPYYFDVSVEQIWLSLTTGASLVLIDSVVLTDQDLFAAYLETHSVTHLNVTPSFLESLSLPALPNLKRIVVSGEECKLGLARRYNEDYDFYNEYGPTETTVISISQKLTPEALKGDKVSIGRPVANTQVYVLDAQMNLLPIGVKGELYIGGKGLSKGYLNRLDLTQERFVENPFGTGLLYKTGDLARWFSDGTIDYLGRNDNQIKLRGYRIELGEIESQLEAIDTVNQVLVIAHGSDDNKQLIAYLSGSEQLESAKIKSILSAKLPDYMIPAAYIWLDSFPVTANGKVDKRALPNPDFTAGEVYAAAENEDQEKLVMIWSDVLGIAADKISIHSDFFNLGGHSLMAITLSNKINKVFSVNISLRDLFEHRTISELSIYILSAEKVGFVSIPQAQPQDYYPLSSAQKRMYFLYEFDKESTAYNMPGFFRIGRPLDVSRLETAFAKLVSRHQSLRTVFEIVDGIPVQRILNENSFKMGHYSGDVSEMNTYISAFIRPFNLSAEFPIRISLMEVAGEDYLLMFDMHHIINDGVSHEILMREFWALYKGLQLDELRIQYTDYAVWQQSDSHQSLVLAHKSYWLDLYSKEINALDLPLDYPRPLYKGGQGSSHSLDLDKEKTTKLRSLAASSGVTVYTLFLAVYNVLLSKICNQDDIIVGTPTAGRHHADLEGIVGMFVNTLALRNTVDSGISFKDFLASVHESALSAFDHQLYQYEELVDALELPRDASRNSLFDVSFTYQKKVDDSSFNDPEFKISYHEVAYNTAKFDMSLAVLDAEEIGISFNYRTDLFTASSAARFSSYLHRIIEEILENENQLISDITILSEAEKSQLLVDFNDTFADYDLQQTVLDMFISQCAETPDSDAVVFGEERLSYRDLDTRSDLWASHLIDCGVTAGSIVGLIMTRSSEMITAILTVMKAGAAYVPINPTQPVSRTAHMLEECGCEFVISNLESDDLQGYTYLSVEDLDSEQIIRSLEKKTLPKVNPQSLAYVIYTSGSTGNPKGVMVEHESVTNLINHEREFLAIESSDKILQFSPYYFDVSVEQIWLSLTTGASLVLIDSVVLTDQDLFTAYLEVHSVTHLNVTPSFLESLSLPVLPSLKRIVVSGEECKLGLARRYNIDYDFYNEYGPTETTVISISQKLTPKTLKGDKVSIGRPVANTQVYILDAQMNLLPVGVKGELYIGGKGLSKGYVNRLDLTQERFVKNPFGSGLLYKTGDLARWLADGTIDYLGRLDGQIKLNGVRIELGEIESHLKSFKGIKDVVVSLREIENNKTLVAYYVAEEMIIKSELKDFLIDRLPFSMIPSHYMQLDKLPLSPTGKLDRRLLPDVEKKEKIYEAPSNEIETQLVLIWSELLQIEIEKINVNDGFFELGGNSLKAIALVNTVSKMLSVKITLKEIFTKQSIREIANYIITIKQITDTTEENKEEIKLIL</sequence>
<dbReference type="CDD" id="cd19531">
    <property type="entry name" value="LCL_NRPS-like"/>
    <property type="match status" value="3"/>
</dbReference>
<evidence type="ECO:0000313" key="5">
    <source>
        <dbReference type="EMBL" id="CAC9975505.1"/>
    </source>
</evidence>
<dbReference type="NCBIfam" id="NF003417">
    <property type="entry name" value="PRK04813.1"/>
    <property type="match status" value="3"/>
</dbReference>
<dbReference type="Pfam" id="PF00668">
    <property type="entry name" value="Condensation"/>
    <property type="match status" value="3"/>
</dbReference>
<evidence type="ECO:0000256" key="3">
    <source>
        <dbReference type="ARBA" id="ARBA00022553"/>
    </source>
</evidence>
<dbReference type="PANTHER" id="PTHR45527:SF1">
    <property type="entry name" value="FATTY ACID SYNTHASE"/>
    <property type="match status" value="1"/>
</dbReference>
<protein>
    <submittedName>
        <fullName evidence="5">Tyrocidine synthase 3</fullName>
    </submittedName>
</protein>
<evidence type="ECO:0000259" key="4">
    <source>
        <dbReference type="PROSITE" id="PS50075"/>
    </source>
</evidence>
<dbReference type="InterPro" id="IPR023213">
    <property type="entry name" value="CAT-like_dom_sf"/>
</dbReference>
<dbReference type="InterPro" id="IPR036736">
    <property type="entry name" value="ACP-like_sf"/>
</dbReference>
<keyword evidence="2" id="KW-0596">Phosphopantetheine</keyword>
<evidence type="ECO:0000313" key="6">
    <source>
        <dbReference type="Proteomes" id="UP000533639"/>
    </source>
</evidence>
<dbReference type="NCBIfam" id="TIGR01733">
    <property type="entry name" value="AA-adenyl-dom"/>
    <property type="match status" value="3"/>
</dbReference>
<dbReference type="SUPFAM" id="SSF52777">
    <property type="entry name" value="CoA-dependent acyltransferases"/>
    <property type="match status" value="6"/>
</dbReference>
<keyword evidence="3" id="KW-0597">Phosphoprotein</keyword>
<dbReference type="Gene3D" id="2.30.38.10">
    <property type="entry name" value="Luciferase, Domain 3"/>
    <property type="match status" value="3"/>
</dbReference>
<dbReference type="PROSITE" id="PS50075">
    <property type="entry name" value="CARRIER"/>
    <property type="match status" value="3"/>
</dbReference>
<dbReference type="CDD" id="cd05930">
    <property type="entry name" value="A_NRPS"/>
    <property type="match status" value="3"/>
</dbReference>